<feature type="chain" id="PRO_5021309640" description="Secreted protein" evidence="1">
    <location>
        <begin position="23"/>
        <end position="168"/>
    </location>
</feature>
<accession>A0A4Y2NPM9</accession>
<gene>
    <name evidence="2" type="ORF">AVEN_197814_1</name>
</gene>
<dbReference type="EMBL" id="BGPR01009429">
    <property type="protein sequence ID" value="GBN39977.1"/>
    <property type="molecule type" value="Genomic_DNA"/>
</dbReference>
<organism evidence="2 3">
    <name type="scientific">Araneus ventricosus</name>
    <name type="common">Orbweaver spider</name>
    <name type="synonym">Epeira ventricosa</name>
    <dbReference type="NCBI Taxonomy" id="182803"/>
    <lineage>
        <taxon>Eukaryota</taxon>
        <taxon>Metazoa</taxon>
        <taxon>Ecdysozoa</taxon>
        <taxon>Arthropoda</taxon>
        <taxon>Chelicerata</taxon>
        <taxon>Arachnida</taxon>
        <taxon>Araneae</taxon>
        <taxon>Araneomorphae</taxon>
        <taxon>Entelegynae</taxon>
        <taxon>Araneoidea</taxon>
        <taxon>Araneidae</taxon>
        <taxon>Araneus</taxon>
    </lineage>
</organism>
<evidence type="ECO:0000256" key="1">
    <source>
        <dbReference type="SAM" id="SignalP"/>
    </source>
</evidence>
<sequence>MTQRIHCSFKILLSCYCTPLAGYGDVYGPRAITLSSDETALSEPNIQVRSKLAAQWLRVLSPGLVANHWPRPDPPKGGTYYHWCRGTQAPPYYTHRGSDRQVIGSHHIRVTSLLYLKKSGNLLAYRRLLTLLAEYRRRNKSYYNQKTRPSHTLASGLRQPSCRNGFEY</sequence>
<keyword evidence="1" id="KW-0732">Signal</keyword>
<evidence type="ECO:0008006" key="4">
    <source>
        <dbReference type="Google" id="ProtNLM"/>
    </source>
</evidence>
<keyword evidence="3" id="KW-1185">Reference proteome</keyword>
<feature type="signal peptide" evidence="1">
    <location>
        <begin position="1"/>
        <end position="22"/>
    </location>
</feature>
<protein>
    <recommendedName>
        <fullName evidence="4">Secreted protein</fullName>
    </recommendedName>
</protein>
<name>A0A4Y2NPM9_ARAVE</name>
<reference evidence="2 3" key="1">
    <citation type="journal article" date="2019" name="Sci. Rep.">
        <title>Orb-weaving spider Araneus ventricosus genome elucidates the spidroin gene catalogue.</title>
        <authorList>
            <person name="Kono N."/>
            <person name="Nakamura H."/>
            <person name="Ohtoshi R."/>
            <person name="Moran D.A.P."/>
            <person name="Shinohara A."/>
            <person name="Yoshida Y."/>
            <person name="Fujiwara M."/>
            <person name="Mori M."/>
            <person name="Tomita M."/>
            <person name="Arakawa K."/>
        </authorList>
    </citation>
    <scope>NUCLEOTIDE SEQUENCE [LARGE SCALE GENOMIC DNA]</scope>
</reference>
<evidence type="ECO:0000313" key="2">
    <source>
        <dbReference type="EMBL" id="GBN39977.1"/>
    </source>
</evidence>
<evidence type="ECO:0000313" key="3">
    <source>
        <dbReference type="Proteomes" id="UP000499080"/>
    </source>
</evidence>
<dbReference type="Proteomes" id="UP000499080">
    <property type="component" value="Unassembled WGS sequence"/>
</dbReference>
<comment type="caution">
    <text evidence="2">The sequence shown here is derived from an EMBL/GenBank/DDBJ whole genome shotgun (WGS) entry which is preliminary data.</text>
</comment>
<proteinExistence type="predicted"/>
<dbReference type="AlphaFoldDB" id="A0A4Y2NPM9"/>